<evidence type="ECO:0000313" key="4">
    <source>
        <dbReference type="EMBL" id="KAF8910591.1"/>
    </source>
</evidence>
<dbReference type="InterPro" id="IPR051339">
    <property type="entry name" value="DnaJ_subfamily_B"/>
</dbReference>
<dbReference type="FunFam" id="2.60.260.20:FF:000015">
    <property type="entry name" value="Heat shock protein 40"/>
    <property type="match status" value="1"/>
</dbReference>
<dbReference type="GO" id="GO:0005829">
    <property type="term" value="C:cytosol"/>
    <property type="evidence" value="ECO:0007669"/>
    <property type="project" value="TreeGrafter"/>
</dbReference>
<evidence type="ECO:0000259" key="3">
    <source>
        <dbReference type="Pfam" id="PF01556"/>
    </source>
</evidence>
<dbReference type="PANTHER" id="PTHR24078">
    <property type="entry name" value="DNAJ HOMOLOG SUBFAMILY C MEMBER"/>
    <property type="match status" value="1"/>
</dbReference>
<gene>
    <name evidence="4" type="ORF">CPB84DRAFT_1764086</name>
</gene>
<name>A0A9P5TT58_GYMJU</name>
<dbReference type="InterPro" id="IPR008971">
    <property type="entry name" value="HSP40/DnaJ_pept-bd"/>
</dbReference>
<keyword evidence="5" id="KW-1185">Reference proteome</keyword>
<dbReference type="Proteomes" id="UP000724874">
    <property type="component" value="Unassembled WGS sequence"/>
</dbReference>
<evidence type="ECO:0000313" key="5">
    <source>
        <dbReference type="Proteomes" id="UP000724874"/>
    </source>
</evidence>
<dbReference type="GO" id="GO:0006457">
    <property type="term" value="P:protein folding"/>
    <property type="evidence" value="ECO:0007669"/>
    <property type="project" value="InterPro"/>
</dbReference>
<dbReference type="Gene3D" id="2.60.260.20">
    <property type="entry name" value="Urease metallochaperone UreE, N-terminal domain"/>
    <property type="match status" value="1"/>
</dbReference>
<feature type="compositionally biased region" description="Low complexity" evidence="2">
    <location>
        <begin position="35"/>
        <end position="50"/>
    </location>
</feature>
<evidence type="ECO:0000256" key="2">
    <source>
        <dbReference type="SAM" id="MobiDB-lite"/>
    </source>
</evidence>
<dbReference type="GO" id="GO:0006413">
    <property type="term" value="P:translational initiation"/>
    <property type="evidence" value="ECO:0007669"/>
    <property type="project" value="TreeGrafter"/>
</dbReference>
<accession>A0A9P5TT58</accession>
<dbReference type="AlphaFoldDB" id="A0A9P5TT58"/>
<dbReference type="GO" id="GO:0051087">
    <property type="term" value="F:protein-folding chaperone binding"/>
    <property type="evidence" value="ECO:0007669"/>
    <property type="project" value="TreeGrafter"/>
</dbReference>
<dbReference type="PANTHER" id="PTHR24078:SF553">
    <property type="entry name" value="DNAJ HOMOLOG SUBFAMILY B MEMBER 5"/>
    <property type="match status" value="1"/>
</dbReference>
<sequence length="226" mass="24936">MFGGAGLFGGMGGMGGMGGGRSRSAMFADDDDDMNGFSFSSGGMPGGMPRRPQPTRTSSAKRPPSPEKKERSEIVKPLKVTLEDLYSGTTKHLKVGRRLLDGTTEDKVLEVKIHPGWKSGTKIRFPHAGNELPTGESQDLVFVVEEKAPRRLQARRQRLDRQSASTARYRETWADYHDSWRGHACAKGRAVQKKGDLTVQWNVVFPDRLTPTQKEGLRKILGPSID</sequence>
<reference evidence="4" key="1">
    <citation type="submission" date="2020-11" db="EMBL/GenBank/DDBJ databases">
        <authorList>
            <consortium name="DOE Joint Genome Institute"/>
            <person name="Ahrendt S."/>
            <person name="Riley R."/>
            <person name="Andreopoulos W."/>
            <person name="LaButti K."/>
            <person name="Pangilinan J."/>
            <person name="Ruiz-duenas F.J."/>
            <person name="Barrasa J.M."/>
            <person name="Sanchez-Garcia M."/>
            <person name="Camarero S."/>
            <person name="Miyauchi S."/>
            <person name="Serrano A."/>
            <person name="Linde D."/>
            <person name="Babiker R."/>
            <person name="Drula E."/>
            <person name="Ayuso-Fernandez I."/>
            <person name="Pacheco R."/>
            <person name="Padilla G."/>
            <person name="Ferreira P."/>
            <person name="Barriuso J."/>
            <person name="Kellner H."/>
            <person name="Castanera R."/>
            <person name="Alfaro M."/>
            <person name="Ramirez L."/>
            <person name="Pisabarro A.G."/>
            <person name="Kuo A."/>
            <person name="Tritt A."/>
            <person name="Lipzen A."/>
            <person name="He G."/>
            <person name="Yan M."/>
            <person name="Ng V."/>
            <person name="Cullen D."/>
            <person name="Martin F."/>
            <person name="Rosso M.-N."/>
            <person name="Henrissat B."/>
            <person name="Hibbett D."/>
            <person name="Martinez A.T."/>
            <person name="Grigoriev I.V."/>
        </authorList>
    </citation>
    <scope>NUCLEOTIDE SEQUENCE</scope>
    <source>
        <strain evidence="4">AH 44721</strain>
    </source>
</reference>
<dbReference type="OrthoDB" id="10250354at2759"/>
<keyword evidence="1" id="KW-0143">Chaperone</keyword>
<proteinExistence type="predicted"/>
<dbReference type="SUPFAM" id="SSF49493">
    <property type="entry name" value="HSP40/DnaJ peptide-binding domain"/>
    <property type="match status" value="1"/>
</dbReference>
<feature type="domain" description="Chaperone DnaJ C-terminal" evidence="3">
    <location>
        <begin position="76"/>
        <end position="153"/>
    </location>
</feature>
<protein>
    <recommendedName>
        <fullName evidence="3">Chaperone DnaJ C-terminal domain-containing protein</fullName>
    </recommendedName>
</protein>
<feature type="region of interest" description="Disordered" evidence="2">
    <location>
        <begin position="10"/>
        <end position="73"/>
    </location>
</feature>
<evidence type="ECO:0000256" key="1">
    <source>
        <dbReference type="ARBA" id="ARBA00023186"/>
    </source>
</evidence>
<feature type="compositionally biased region" description="Basic and acidic residues" evidence="2">
    <location>
        <begin position="64"/>
        <end position="73"/>
    </location>
</feature>
<organism evidence="4 5">
    <name type="scientific">Gymnopilus junonius</name>
    <name type="common">Spectacular rustgill mushroom</name>
    <name type="synonym">Gymnopilus spectabilis subsp. junonius</name>
    <dbReference type="NCBI Taxonomy" id="109634"/>
    <lineage>
        <taxon>Eukaryota</taxon>
        <taxon>Fungi</taxon>
        <taxon>Dikarya</taxon>
        <taxon>Basidiomycota</taxon>
        <taxon>Agaricomycotina</taxon>
        <taxon>Agaricomycetes</taxon>
        <taxon>Agaricomycetidae</taxon>
        <taxon>Agaricales</taxon>
        <taxon>Agaricineae</taxon>
        <taxon>Hymenogastraceae</taxon>
        <taxon>Gymnopilus</taxon>
    </lineage>
</organism>
<dbReference type="GO" id="GO:0051082">
    <property type="term" value="F:unfolded protein binding"/>
    <property type="evidence" value="ECO:0007669"/>
    <property type="project" value="InterPro"/>
</dbReference>
<dbReference type="InterPro" id="IPR002939">
    <property type="entry name" value="DnaJ_C"/>
</dbReference>
<comment type="caution">
    <text evidence="4">The sequence shown here is derived from an EMBL/GenBank/DDBJ whole genome shotgun (WGS) entry which is preliminary data.</text>
</comment>
<dbReference type="Pfam" id="PF01556">
    <property type="entry name" value="DnaJ_C"/>
    <property type="match status" value="1"/>
</dbReference>
<feature type="compositionally biased region" description="Gly residues" evidence="2">
    <location>
        <begin position="10"/>
        <end position="21"/>
    </location>
</feature>
<dbReference type="EMBL" id="JADNYJ010000006">
    <property type="protein sequence ID" value="KAF8910591.1"/>
    <property type="molecule type" value="Genomic_DNA"/>
</dbReference>